<reference evidence="1 2" key="1">
    <citation type="journal article" date="2016" name="Mol. Biol. Evol.">
        <title>Comparative Genomics of Early-Diverging Mushroom-Forming Fungi Provides Insights into the Origins of Lignocellulose Decay Capabilities.</title>
        <authorList>
            <person name="Nagy L.G."/>
            <person name="Riley R."/>
            <person name="Tritt A."/>
            <person name="Adam C."/>
            <person name="Daum C."/>
            <person name="Floudas D."/>
            <person name="Sun H."/>
            <person name="Yadav J.S."/>
            <person name="Pangilinan J."/>
            <person name="Larsson K.H."/>
            <person name="Matsuura K."/>
            <person name="Barry K."/>
            <person name="Labutti K."/>
            <person name="Kuo R."/>
            <person name="Ohm R.A."/>
            <person name="Bhattacharya S.S."/>
            <person name="Shirouzu T."/>
            <person name="Yoshinaga Y."/>
            <person name="Martin F.M."/>
            <person name="Grigoriev I.V."/>
            <person name="Hibbett D.S."/>
        </authorList>
    </citation>
    <scope>NUCLEOTIDE SEQUENCE [LARGE SCALE GENOMIC DNA]</scope>
    <source>
        <strain evidence="1 2">HHB9708</strain>
    </source>
</reference>
<protein>
    <submittedName>
        <fullName evidence="1">Uncharacterized protein</fullName>
    </submittedName>
</protein>
<sequence length="235" mass="25647">MASLIFFGAFPGIPLGQRYSGYMNTRNIMLAINVNVHDGLPLAYGCCNHTMVAFLASSSRTTSPRNQGHIEIFKLSLAADSIATSQSSTSTRIYLDYGEIAILDLYEINPPALSSAQGEGFTLLLPNVGDGVGDRPGFLAGNGFSISNSGTVSFTARTFHNFKSARWDFSSSWHPKRPDQRLHRLPLAPTKGDPDDAFVPHAETSRSLKLVGTCGLERLHPVLLARRWLAVPRRT</sequence>
<organism evidence="1 2">
    <name type="scientific">Sistotremastrum niveocremeum HHB9708</name>
    <dbReference type="NCBI Taxonomy" id="1314777"/>
    <lineage>
        <taxon>Eukaryota</taxon>
        <taxon>Fungi</taxon>
        <taxon>Dikarya</taxon>
        <taxon>Basidiomycota</taxon>
        <taxon>Agaricomycotina</taxon>
        <taxon>Agaricomycetes</taxon>
        <taxon>Sistotremastrales</taxon>
        <taxon>Sistotremastraceae</taxon>
        <taxon>Sertulicium</taxon>
        <taxon>Sertulicium niveocremeum</taxon>
    </lineage>
</organism>
<dbReference type="EMBL" id="KV419395">
    <property type="protein sequence ID" value="KZS98355.1"/>
    <property type="molecule type" value="Genomic_DNA"/>
</dbReference>
<evidence type="ECO:0000313" key="1">
    <source>
        <dbReference type="EMBL" id="KZS98355.1"/>
    </source>
</evidence>
<dbReference type="AlphaFoldDB" id="A0A165A1H3"/>
<accession>A0A165A1H3</accession>
<name>A0A165A1H3_9AGAM</name>
<gene>
    <name evidence="1" type="ORF">SISNIDRAFT_492677</name>
</gene>
<keyword evidence="2" id="KW-1185">Reference proteome</keyword>
<proteinExistence type="predicted"/>
<dbReference type="Proteomes" id="UP000076722">
    <property type="component" value="Unassembled WGS sequence"/>
</dbReference>
<evidence type="ECO:0000313" key="2">
    <source>
        <dbReference type="Proteomes" id="UP000076722"/>
    </source>
</evidence>